<dbReference type="InterPro" id="IPR010634">
    <property type="entry name" value="DUF1223"/>
</dbReference>
<dbReference type="InterPro" id="IPR036249">
    <property type="entry name" value="Thioredoxin-like_sf"/>
</dbReference>
<proteinExistence type="predicted"/>
<reference evidence="3" key="1">
    <citation type="submission" date="2010-05" db="EMBL/GenBank/DDBJ databases">
        <title>Complete sequence of Methylotenera sp. 301.</title>
        <authorList>
            <person name="Lucas S."/>
            <person name="Copeland A."/>
            <person name="Lapidus A."/>
            <person name="Cheng J.-F."/>
            <person name="Bruce D."/>
            <person name="Goodwin L."/>
            <person name="Pitluck S."/>
            <person name="Clum A."/>
            <person name="Land M."/>
            <person name="Hauser L."/>
            <person name="Kyrpides N."/>
            <person name="Ivanova N."/>
            <person name="Chistoservova L."/>
            <person name="Kalyuzhnaya M."/>
            <person name="Woyke T."/>
        </authorList>
    </citation>
    <scope>NUCLEOTIDE SEQUENCE [LARGE SCALE GENOMIC DNA]</scope>
    <source>
        <strain evidence="3">301</strain>
    </source>
</reference>
<dbReference type="eggNOG" id="COG5429">
    <property type="taxonomic scope" value="Bacteria"/>
</dbReference>
<dbReference type="HOGENOM" id="CLU_065609_1_0_4"/>
<feature type="signal peptide" evidence="1">
    <location>
        <begin position="1"/>
        <end position="30"/>
    </location>
</feature>
<dbReference type="KEGG" id="meh:M301_2073"/>
<feature type="chain" id="PRO_5003094816" description="Secreted protein" evidence="1">
    <location>
        <begin position="31"/>
        <end position="263"/>
    </location>
</feature>
<protein>
    <recommendedName>
        <fullName evidence="4">Secreted protein</fullName>
    </recommendedName>
</protein>
<dbReference type="RefSeq" id="WP_013148753.1">
    <property type="nucleotide sequence ID" value="NC_014207.1"/>
</dbReference>
<keyword evidence="3" id="KW-1185">Reference proteome</keyword>
<evidence type="ECO:0000256" key="1">
    <source>
        <dbReference type="SAM" id="SignalP"/>
    </source>
</evidence>
<dbReference type="Proteomes" id="UP000000383">
    <property type="component" value="Chromosome"/>
</dbReference>
<evidence type="ECO:0000313" key="3">
    <source>
        <dbReference type="Proteomes" id="UP000000383"/>
    </source>
</evidence>
<organism evidence="2 3">
    <name type="scientific">Methylotenera versatilis (strain 301)</name>
    <dbReference type="NCBI Taxonomy" id="666681"/>
    <lineage>
        <taxon>Bacteria</taxon>
        <taxon>Pseudomonadati</taxon>
        <taxon>Pseudomonadota</taxon>
        <taxon>Betaproteobacteria</taxon>
        <taxon>Nitrosomonadales</taxon>
        <taxon>Methylophilaceae</taxon>
        <taxon>Methylotenera</taxon>
    </lineage>
</organism>
<dbReference type="OrthoDB" id="9808254at2"/>
<dbReference type="EMBL" id="CP002056">
    <property type="protein sequence ID" value="ADI30442.1"/>
    <property type="molecule type" value="Genomic_DNA"/>
</dbReference>
<gene>
    <name evidence="2" type="ordered locus">M301_2073</name>
</gene>
<evidence type="ECO:0008006" key="4">
    <source>
        <dbReference type="Google" id="ProtNLM"/>
    </source>
</evidence>
<dbReference type="Pfam" id="PF06764">
    <property type="entry name" value="DUF1223"/>
    <property type="match status" value="1"/>
</dbReference>
<reference evidence="2 3" key="2">
    <citation type="journal article" date="2011" name="J. Bacteriol.">
        <title>Genomes of three methylotrophs from a single niche uncover genetic and metabolic divergence of Methylophilaceae.</title>
        <authorList>
            <person name="Lapidus A."/>
            <person name="Clum A."/>
            <person name="Labutti K."/>
            <person name="Kaluzhnaya M.G."/>
            <person name="Lim S."/>
            <person name="Beck D.A."/>
            <person name="Glavina Del Rio T."/>
            <person name="Nolan M."/>
            <person name="Mavromatis K."/>
            <person name="Huntemann M."/>
            <person name="Lucas S."/>
            <person name="Lidstrom M.E."/>
            <person name="Ivanova N."/>
            <person name="Chistoserdova L."/>
        </authorList>
    </citation>
    <scope>NUCLEOTIDE SEQUENCE [LARGE SCALE GENOMIC DNA]</scope>
    <source>
        <strain evidence="2 3">301</strain>
    </source>
</reference>
<dbReference type="PANTHER" id="PTHR36057">
    <property type="match status" value="1"/>
</dbReference>
<accession>D7DKJ6</accession>
<dbReference type="AlphaFoldDB" id="D7DKJ6"/>
<dbReference type="Gene3D" id="2.60.40.10">
    <property type="entry name" value="Immunoglobulins"/>
    <property type="match status" value="1"/>
</dbReference>
<dbReference type="SUPFAM" id="SSF52833">
    <property type="entry name" value="Thioredoxin-like"/>
    <property type="match status" value="1"/>
</dbReference>
<dbReference type="STRING" id="666681.M301_2073"/>
<evidence type="ECO:0000313" key="2">
    <source>
        <dbReference type="EMBL" id="ADI30442.1"/>
    </source>
</evidence>
<sequence precursor="true">MFLKRSSKSKTIWNFLIPLILSIVPTALVAAECSTKSGATRVPLLELYTSEGCSSCPPADKWLSNMKLSADKVVPLAFHVDYWNYIGWKDKFSKPEFSARQNRNVAFSGSSFVYTPQFSFNGQDFRGWNDSRLNQIVENSLKQPSRANLTLDTTNQVNGEISIKATAQVFQLEDSKHSEIYIAIYENKLISNINAGENNGRELKHDYVVRDLLGAYQFNNKKEFSKSITLKPEWKGRNAGAVIFVQNSQNGEILQSLQLPFCS</sequence>
<keyword evidence="1" id="KW-0732">Signal</keyword>
<dbReference type="PANTHER" id="PTHR36057:SF1">
    <property type="entry name" value="LIPOPROTEIN LIPID ATTACHMENT SITE-LIKE PROTEIN, PUTATIVE (DUF1223)-RELATED"/>
    <property type="match status" value="1"/>
</dbReference>
<dbReference type="InterPro" id="IPR013783">
    <property type="entry name" value="Ig-like_fold"/>
</dbReference>
<name>D7DKJ6_METV0</name>